<evidence type="ECO:0000256" key="1">
    <source>
        <dbReference type="ARBA" id="ARBA00001941"/>
    </source>
</evidence>
<accession>A0A6G1K1S7</accession>
<dbReference type="PANTHER" id="PTHR46471:SF8">
    <property type="entry name" value="CHITIN DEACETYLASE"/>
    <property type="match status" value="1"/>
</dbReference>
<feature type="region of interest" description="Disordered" evidence="9">
    <location>
        <begin position="462"/>
        <end position="482"/>
    </location>
</feature>
<evidence type="ECO:0000313" key="13">
    <source>
        <dbReference type="Proteomes" id="UP000799428"/>
    </source>
</evidence>
<dbReference type="PROSITE" id="PS50941">
    <property type="entry name" value="CHIT_BIND_I_2"/>
    <property type="match status" value="3"/>
</dbReference>
<dbReference type="CDD" id="cd00035">
    <property type="entry name" value="ChtBD1"/>
    <property type="match status" value="1"/>
</dbReference>
<keyword evidence="3" id="KW-0479">Metal-binding</keyword>
<feature type="domain" description="Chitin-binding type-1" evidence="10">
    <location>
        <begin position="70"/>
        <end position="116"/>
    </location>
</feature>
<sequence>MRFSDVATAVFLPLVAAHGGIPGAPKIFGLGPNAFADLKGRNIFHGHAHAARDVAPKQGPRLNARQGGADGRCGPDFAGASCDAGYCCSPSGWCGVGTAYCASPDCLFQYGPACDANLVPAGTNTASISRTSLGTVPYGGEGVYKCTVPGTVAITYDDGPYIYTDAVLDQFAAYGAKATFFITGNNNGKGAIDNGGTAWPAVIRRMIAEGHQVASHTWSHQDLSAITSAQRKNQIIYNEMAIRNIIGKFPTYMRPPYSSCTAASGCQDDLAALGYVVSYFDLDTDDYNNLTPEKIQNAKDNFNKAIEPSNPASDEFLAIGHDIHPQTAQNLTGYMLDLLTAKGYKAVTMGECLGQPESAWYRDSAGSVTTPSSSSVLPSATISVPPVASPTGLSPDGTCGGKTGFFCNGFSTGSCCSQYGYCGSSTDHCGTGCQSVFGVCGGDSLSSSITVSSVAPPSSTAVIASSTTSTPPASTPTGPTSKDGTCGGTAGYSCIGWSTGSCCSQYGWCGSSSDHCGTGCNALFGTCGSSVSAFASSASSISIPVSVSSASISTSSISTSSISLSISKETVSQSKTTAPSTSTPSTSTEIASPSTASPSTSSSSSSSSLVASSSSITRSSPAASAGTSSSSTRSSTSSASSSSVSSTRTSSIGIPKSSVSSIIAAGGTSSSSSSVSSTRTPTMTMTTTTMTTSATRTSSSILTPTPTSTISKDGNCGGTQKQTCKGYSSNGKKAECCRWDGKCGADIFACGLGCQNNYGTCLS</sequence>
<keyword evidence="7" id="KW-0170">Cobalt</keyword>
<feature type="disulfide bond" evidence="8">
    <location>
        <begin position="87"/>
        <end position="101"/>
    </location>
</feature>
<dbReference type="Pfam" id="PF01522">
    <property type="entry name" value="Polysacc_deac_1"/>
    <property type="match status" value="1"/>
</dbReference>
<protein>
    <submittedName>
        <fullName evidence="12">Carbohydrate esterase family 4 protein</fullName>
    </submittedName>
</protein>
<keyword evidence="4" id="KW-0732">Signal</keyword>
<proteinExistence type="predicted"/>
<dbReference type="GO" id="GO:0008061">
    <property type="term" value="F:chitin binding"/>
    <property type="evidence" value="ECO:0007669"/>
    <property type="project" value="UniProtKB-UniRule"/>
</dbReference>
<dbReference type="CDD" id="cd11618">
    <property type="entry name" value="ChtBD1_1"/>
    <property type="match status" value="2"/>
</dbReference>
<dbReference type="CDD" id="cd10951">
    <property type="entry name" value="CE4_ClCDA_like"/>
    <property type="match status" value="1"/>
</dbReference>
<dbReference type="Pfam" id="PF00187">
    <property type="entry name" value="Chitin_bind_1"/>
    <property type="match status" value="1"/>
</dbReference>
<evidence type="ECO:0000256" key="7">
    <source>
        <dbReference type="ARBA" id="ARBA00023285"/>
    </source>
</evidence>
<keyword evidence="6" id="KW-0119">Carbohydrate metabolism</keyword>
<dbReference type="PROSITE" id="PS51677">
    <property type="entry name" value="NODB"/>
    <property type="match status" value="1"/>
</dbReference>
<comment type="caution">
    <text evidence="8">Lacks conserved residue(s) required for the propagation of feature annotation.</text>
</comment>
<dbReference type="OrthoDB" id="407355at2759"/>
<dbReference type="InterPro" id="IPR036861">
    <property type="entry name" value="Endochitinase-like_sf"/>
</dbReference>
<dbReference type="InterPro" id="IPR011330">
    <property type="entry name" value="Glyco_hydro/deAcase_b/a-brl"/>
</dbReference>
<keyword evidence="13" id="KW-1185">Reference proteome</keyword>
<dbReference type="SMART" id="SM00270">
    <property type="entry name" value="ChtBD1"/>
    <property type="match status" value="3"/>
</dbReference>
<evidence type="ECO:0000256" key="2">
    <source>
        <dbReference type="ARBA" id="ARBA00022669"/>
    </source>
</evidence>
<gene>
    <name evidence="12" type="ORF">K504DRAFT_447502</name>
</gene>
<evidence type="ECO:0000256" key="3">
    <source>
        <dbReference type="ARBA" id="ARBA00022723"/>
    </source>
</evidence>
<feature type="compositionally biased region" description="Low complexity" evidence="9">
    <location>
        <begin position="462"/>
        <end position="481"/>
    </location>
</feature>
<dbReference type="AlphaFoldDB" id="A0A6G1K1S7"/>
<dbReference type="PANTHER" id="PTHR46471">
    <property type="entry name" value="CHITIN DEACETYLASE"/>
    <property type="match status" value="1"/>
</dbReference>
<feature type="domain" description="NodB homology" evidence="11">
    <location>
        <begin position="150"/>
        <end position="347"/>
    </location>
</feature>
<evidence type="ECO:0000256" key="5">
    <source>
        <dbReference type="ARBA" id="ARBA00022801"/>
    </source>
</evidence>
<keyword evidence="8" id="KW-1015">Disulfide bond</keyword>
<dbReference type="EMBL" id="MU005775">
    <property type="protein sequence ID" value="KAF2706563.1"/>
    <property type="molecule type" value="Genomic_DNA"/>
</dbReference>
<dbReference type="Gene3D" id="3.20.20.370">
    <property type="entry name" value="Glycoside hydrolase/deacetylase"/>
    <property type="match status" value="1"/>
</dbReference>
<dbReference type="InterPro" id="IPR001002">
    <property type="entry name" value="Chitin-bd_1"/>
</dbReference>
<dbReference type="Proteomes" id="UP000799428">
    <property type="component" value="Unassembled WGS sequence"/>
</dbReference>
<dbReference type="GO" id="GO:0005975">
    <property type="term" value="P:carbohydrate metabolic process"/>
    <property type="evidence" value="ECO:0007669"/>
    <property type="project" value="InterPro"/>
</dbReference>
<reference evidence="12" key="1">
    <citation type="journal article" date="2020" name="Stud. Mycol.">
        <title>101 Dothideomycetes genomes: a test case for predicting lifestyles and emergence of pathogens.</title>
        <authorList>
            <person name="Haridas S."/>
            <person name="Albert R."/>
            <person name="Binder M."/>
            <person name="Bloem J."/>
            <person name="Labutti K."/>
            <person name="Salamov A."/>
            <person name="Andreopoulos B."/>
            <person name="Baker S."/>
            <person name="Barry K."/>
            <person name="Bills G."/>
            <person name="Bluhm B."/>
            <person name="Cannon C."/>
            <person name="Castanera R."/>
            <person name="Culley D."/>
            <person name="Daum C."/>
            <person name="Ezra D."/>
            <person name="Gonzalez J."/>
            <person name="Henrissat B."/>
            <person name="Kuo A."/>
            <person name="Liang C."/>
            <person name="Lipzen A."/>
            <person name="Lutzoni F."/>
            <person name="Magnuson J."/>
            <person name="Mondo S."/>
            <person name="Nolan M."/>
            <person name="Ohm R."/>
            <person name="Pangilinan J."/>
            <person name="Park H.-J."/>
            <person name="Ramirez L."/>
            <person name="Alfaro M."/>
            <person name="Sun H."/>
            <person name="Tritt A."/>
            <person name="Yoshinaga Y."/>
            <person name="Zwiers L.-H."/>
            <person name="Turgeon B."/>
            <person name="Goodwin S."/>
            <person name="Spatafora J."/>
            <person name="Crous P."/>
            <person name="Grigoriev I."/>
        </authorList>
    </citation>
    <scope>NUCLEOTIDE SEQUENCE</scope>
    <source>
        <strain evidence="12">CBS 279.74</strain>
    </source>
</reference>
<evidence type="ECO:0000256" key="8">
    <source>
        <dbReference type="PROSITE-ProRule" id="PRU00261"/>
    </source>
</evidence>
<keyword evidence="5" id="KW-0378">Hydrolase</keyword>
<feature type="region of interest" description="Disordered" evidence="9">
    <location>
        <begin position="568"/>
        <end position="706"/>
    </location>
</feature>
<dbReference type="InterPro" id="IPR018371">
    <property type="entry name" value="Chitin-binding_1_CS"/>
</dbReference>
<dbReference type="InterPro" id="IPR002509">
    <property type="entry name" value="NODB_dom"/>
</dbReference>
<keyword evidence="2 8" id="KW-0147">Chitin-binding</keyword>
<dbReference type="SUPFAM" id="SSF88713">
    <property type="entry name" value="Glycoside hydrolase/deacetylase"/>
    <property type="match status" value="1"/>
</dbReference>
<dbReference type="Gene3D" id="3.30.60.10">
    <property type="entry name" value="Endochitinase-like"/>
    <property type="match status" value="3"/>
</dbReference>
<feature type="disulfide bond" evidence="8">
    <location>
        <begin position="73"/>
        <end position="88"/>
    </location>
</feature>
<evidence type="ECO:0000259" key="10">
    <source>
        <dbReference type="PROSITE" id="PS50941"/>
    </source>
</evidence>
<evidence type="ECO:0000256" key="4">
    <source>
        <dbReference type="ARBA" id="ARBA00022729"/>
    </source>
</evidence>
<feature type="domain" description="Chitin-binding type-1" evidence="10">
    <location>
        <begin position="483"/>
        <end position="529"/>
    </location>
</feature>
<organism evidence="12 13">
    <name type="scientific">Pleomassaria siparia CBS 279.74</name>
    <dbReference type="NCBI Taxonomy" id="1314801"/>
    <lineage>
        <taxon>Eukaryota</taxon>
        <taxon>Fungi</taxon>
        <taxon>Dikarya</taxon>
        <taxon>Ascomycota</taxon>
        <taxon>Pezizomycotina</taxon>
        <taxon>Dothideomycetes</taxon>
        <taxon>Pleosporomycetidae</taxon>
        <taxon>Pleosporales</taxon>
        <taxon>Pleomassariaceae</taxon>
        <taxon>Pleomassaria</taxon>
    </lineage>
</organism>
<dbReference type="SUPFAM" id="SSF57016">
    <property type="entry name" value="Plant lectins/antimicrobial peptides"/>
    <property type="match status" value="3"/>
</dbReference>
<name>A0A6G1K1S7_9PLEO</name>
<evidence type="ECO:0000256" key="9">
    <source>
        <dbReference type="SAM" id="MobiDB-lite"/>
    </source>
</evidence>
<feature type="disulfide bond" evidence="8">
    <location>
        <begin position="502"/>
        <end position="516"/>
    </location>
</feature>
<evidence type="ECO:0000256" key="6">
    <source>
        <dbReference type="ARBA" id="ARBA00023277"/>
    </source>
</evidence>
<comment type="cofactor">
    <cofactor evidence="1">
        <name>Co(2+)</name>
        <dbReference type="ChEBI" id="CHEBI:48828"/>
    </cofactor>
</comment>
<feature type="disulfide bond" evidence="8">
    <location>
        <begin position="82"/>
        <end position="94"/>
    </location>
</feature>
<dbReference type="PROSITE" id="PS00026">
    <property type="entry name" value="CHIT_BIND_I_1"/>
    <property type="match status" value="1"/>
</dbReference>
<evidence type="ECO:0000313" key="12">
    <source>
        <dbReference type="EMBL" id="KAF2706563.1"/>
    </source>
</evidence>
<evidence type="ECO:0000259" key="11">
    <source>
        <dbReference type="PROSITE" id="PS51677"/>
    </source>
</evidence>
<dbReference type="GO" id="GO:0016810">
    <property type="term" value="F:hydrolase activity, acting on carbon-nitrogen (but not peptide) bonds"/>
    <property type="evidence" value="ECO:0007669"/>
    <property type="project" value="InterPro"/>
</dbReference>
<dbReference type="GO" id="GO:0046872">
    <property type="term" value="F:metal ion binding"/>
    <property type="evidence" value="ECO:0007669"/>
    <property type="project" value="UniProtKB-KW"/>
</dbReference>
<feature type="disulfide bond" evidence="8">
    <location>
        <begin position="415"/>
        <end position="429"/>
    </location>
</feature>
<feature type="domain" description="Chitin-binding type-1" evidence="10">
    <location>
        <begin position="396"/>
        <end position="442"/>
    </location>
</feature>